<keyword evidence="2" id="KW-1185">Reference proteome</keyword>
<reference evidence="1" key="1">
    <citation type="submission" date="2022-07" db="EMBL/GenBank/DDBJ databases">
        <title>Genome Sequence of Lecanicillium saksenae.</title>
        <authorList>
            <person name="Buettner E."/>
        </authorList>
    </citation>
    <scope>NUCLEOTIDE SEQUENCE</scope>
    <source>
        <strain evidence="1">VT-O1</strain>
    </source>
</reference>
<organism evidence="1 2">
    <name type="scientific">Lecanicillium saksenae</name>
    <dbReference type="NCBI Taxonomy" id="468837"/>
    <lineage>
        <taxon>Eukaryota</taxon>
        <taxon>Fungi</taxon>
        <taxon>Dikarya</taxon>
        <taxon>Ascomycota</taxon>
        <taxon>Pezizomycotina</taxon>
        <taxon>Sordariomycetes</taxon>
        <taxon>Hypocreomycetidae</taxon>
        <taxon>Hypocreales</taxon>
        <taxon>Cordycipitaceae</taxon>
        <taxon>Lecanicillium</taxon>
    </lineage>
</organism>
<dbReference type="EMBL" id="JANAKD010000272">
    <property type="protein sequence ID" value="KAJ3495521.1"/>
    <property type="molecule type" value="Genomic_DNA"/>
</dbReference>
<dbReference type="Proteomes" id="UP001148737">
    <property type="component" value="Unassembled WGS sequence"/>
</dbReference>
<accession>A0ACC1R1R1</accession>
<evidence type="ECO:0000313" key="2">
    <source>
        <dbReference type="Proteomes" id="UP001148737"/>
    </source>
</evidence>
<comment type="caution">
    <text evidence="1">The sequence shown here is derived from an EMBL/GenBank/DDBJ whole genome shotgun (WGS) entry which is preliminary data.</text>
</comment>
<gene>
    <name evidence="1" type="ORF">NLG97_g3339</name>
</gene>
<evidence type="ECO:0000313" key="1">
    <source>
        <dbReference type="EMBL" id="KAJ3495521.1"/>
    </source>
</evidence>
<name>A0ACC1R1R1_9HYPO</name>
<protein>
    <submittedName>
        <fullName evidence="1">Uncharacterized protein</fullName>
    </submittedName>
</protein>
<proteinExistence type="predicted"/>
<sequence length="589" mass="64048">MSEKPRSATYAANEGPFTKEPSQAIKKLSSEEDAESLSSEAQGGVQAMEATAKVWTQATLIVAYVFIWVIYFVDSMQMGTTGLLTPYVTSNFALHSLTPTVGIMSSIIGGVSKLTLAKILDVFGRPQGYLISVLLATLGLVMMAATKNVEMFAAAQVFYWVGMNGIGYALSVALADMSSLKNRGLALAFSTSPFIITTWLNGRIAAAFYKVHPDGTNSGPGFRWAFGAFSIITPAVTLPLFVLFVFNLRKAIKLGVITKAQSTRTPLQSFVHYCREFDIVGLLLISAGLSIFLLPFNIYSFQSQEWRAPIVICFFIFGGLLIIGFAVWEKYFAPVKFLPYELLLDRTVLGSCVLPAISFISFYIWNSFFGSFLQVVMDLDLTTTGYITQTYNVGSCFFALIVGLLIRHTGNYKWPVLFFGLPITVIGVGTMIKFRAPGTNIGFIVMSQIFVAFGGGTNVVCQQVAIMSVVKHQHIAVVLAIQSMAASIGGGIGRSISGAIWQGVFPGKLREYLPEAESHNWAKIYGDITVQLSYPVGSPTRSAIQAAYADGQRAMLIGATAIFAIGFVAVAFWRNINVKSIKQVKGLVF</sequence>